<comment type="caution">
    <text evidence="1">The sequence shown here is derived from an EMBL/GenBank/DDBJ whole genome shotgun (WGS) entry which is preliminary data.</text>
</comment>
<sequence length="48" mass="5369">MVLTSGYSHVLAQDDAHGFELVRKPYSAEELARVLREAAQRGRPSAER</sequence>
<organism evidence="1 2">
    <name type="scientific">Methylobacterium hispanicum</name>
    <dbReference type="NCBI Taxonomy" id="270350"/>
    <lineage>
        <taxon>Bacteria</taxon>
        <taxon>Pseudomonadati</taxon>
        <taxon>Pseudomonadota</taxon>
        <taxon>Alphaproteobacteria</taxon>
        <taxon>Hyphomicrobiales</taxon>
        <taxon>Methylobacteriaceae</taxon>
        <taxon>Methylobacterium</taxon>
    </lineage>
</organism>
<dbReference type="EMBL" id="BPQO01000012">
    <property type="protein sequence ID" value="GJD89613.1"/>
    <property type="molecule type" value="Genomic_DNA"/>
</dbReference>
<reference evidence="1" key="1">
    <citation type="journal article" date="2016" name="Front. Microbiol.">
        <title>Genome Sequence of the Piezophilic, Mesophilic Sulfate-Reducing Bacterium Desulfovibrio indicus J2T.</title>
        <authorList>
            <person name="Cao J."/>
            <person name="Maignien L."/>
            <person name="Shao Z."/>
            <person name="Alain K."/>
            <person name="Jebbar M."/>
        </authorList>
    </citation>
    <scope>NUCLEOTIDE SEQUENCE</scope>
    <source>
        <strain evidence="1">DSM 16372</strain>
    </source>
</reference>
<dbReference type="AlphaFoldDB" id="A0AAV4ZP54"/>
<reference evidence="1" key="2">
    <citation type="submission" date="2021-08" db="EMBL/GenBank/DDBJ databases">
        <authorList>
            <person name="Tani A."/>
            <person name="Ola A."/>
            <person name="Ogura Y."/>
            <person name="Katsura K."/>
            <person name="Hayashi T."/>
        </authorList>
    </citation>
    <scope>NUCLEOTIDE SEQUENCE</scope>
    <source>
        <strain evidence="1">DSM 16372</strain>
    </source>
</reference>
<dbReference type="Proteomes" id="UP001055247">
    <property type="component" value="Unassembled WGS sequence"/>
</dbReference>
<evidence type="ECO:0000313" key="2">
    <source>
        <dbReference type="Proteomes" id="UP001055247"/>
    </source>
</evidence>
<evidence type="ECO:0000313" key="1">
    <source>
        <dbReference type="EMBL" id="GJD89613.1"/>
    </source>
</evidence>
<keyword evidence="2" id="KW-1185">Reference proteome</keyword>
<proteinExistence type="predicted"/>
<accession>A0AAV4ZP54</accession>
<protein>
    <recommendedName>
        <fullName evidence="3">Response regulatory domain-containing protein</fullName>
    </recommendedName>
</protein>
<evidence type="ECO:0008006" key="3">
    <source>
        <dbReference type="Google" id="ProtNLM"/>
    </source>
</evidence>
<gene>
    <name evidence="1" type="ORF">BHAOGJBA_3142</name>
</gene>
<name>A0AAV4ZP54_9HYPH</name>